<keyword evidence="5" id="KW-1185">Reference proteome</keyword>
<dbReference type="RefSeq" id="WP_056972550.1">
    <property type="nucleotide sequence ID" value="NZ_AZFI01000213.1"/>
</dbReference>
<proteinExistence type="predicted"/>
<organism evidence="4 5">
    <name type="scientific">Ligilactobacillus acidipiscis DSM 15836</name>
    <dbReference type="NCBI Taxonomy" id="1423716"/>
    <lineage>
        <taxon>Bacteria</taxon>
        <taxon>Bacillati</taxon>
        <taxon>Bacillota</taxon>
        <taxon>Bacilli</taxon>
        <taxon>Lactobacillales</taxon>
        <taxon>Lactobacillaceae</taxon>
        <taxon>Ligilactobacillus</taxon>
    </lineage>
</organism>
<gene>
    <name evidence="4" type="ORF">FC65_GL000979</name>
</gene>
<dbReference type="InterPro" id="IPR031357">
    <property type="entry name" value="Stealth_CR3"/>
</dbReference>
<dbReference type="Pfam" id="PF11380">
    <property type="entry name" value="Stealth_CR2"/>
    <property type="match status" value="1"/>
</dbReference>
<dbReference type="Proteomes" id="UP000051217">
    <property type="component" value="Unassembled WGS sequence"/>
</dbReference>
<dbReference type="InterPro" id="IPR021520">
    <property type="entry name" value="Stealth_CR2"/>
</dbReference>
<name>A0ABR5PHG3_9LACO</name>
<dbReference type="EMBL" id="AZFI01000213">
    <property type="protein sequence ID" value="KRM21331.1"/>
    <property type="molecule type" value="Genomic_DNA"/>
</dbReference>
<evidence type="ECO:0000313" key="4">
    <source>
        <dbReference type="EMBL" id="KRM21331.1"/>
    </source>
</evidence>
<protein>
    <submittedName>
        <fullName evidence="4">Capsular polysaccharide phosphotransferase</fullName>
    </submittedName>
</protein>
<sequence>MDKIDFVITWVDSDDFKWRAKRSKYISNEDDLLTSDNTGIQRYRDYGTLKYLFRSIYLYAPWVNKIYLITDSQIPKWLNKSNDKVTLIDHKDIIDSKYLPTFNSSAIEWSISNINDLSEEFVLFNDDMLLNHRISPDFFFKNSLPRDFRAYRPFTPVEEFDKNIFNDIYVLNSWIKKWPKTYKGIFRVRSFKPLINSLFMLTKHKISAYYDPHLPQPYLKSNFASAKKIWHREIHKTLTHKFRSDEDVTEWLVRYYQLEQGLFEPCSKINGHFYTINDIDLLSKDLLNSKSMTLCINDTNSVNYSANVNSIKNILDTKFPYKSPFEY</sequence>
<reference evidence="4 5" key="1">
    <citation type="journal article" date="2015" name="Genome Announc.">
        <title>Expanding the biotechnology potential of lactobacilli through comparative genomics of 213 strains and associated genera.</title>
        <authorList>
            <person name="Sun Z."/>
            <person name="Harris H.M."/>
            <person name="McCann A."/>
            <person name="Guo C."/>
            <person name="Argimon S."/>
            <person name="Zhang W."/>
            <person name="Yang X."/>
            <person name="Jeffery I.B."/>
            <person name="Cooney J.C."/>
            <person name="Kagawa T.F."/>
            <person name="Liu W."/>
            <person name="Song Y."/>
            <person name="Salvetti E."/>
            <person name="Wrobel A."/>
            <person name="Rasinkangas P."/>
            <person name="Parkhill J."/>
            <person name="Rea M.C."/>
            <person name="O'Sullivan O."/>
            <person name="Ritari J."/>
            <person name="Douillard F.P."/>
            <person name="Paul Ross R."/>
            <person name="Yang R."/>
            <person name="Briner A.E."/>
            <person name="Felis G.E."/>
            <person name="de Vos W.M."/>
            <person name="Barrangou R."/>
            <person name="Klaenhammer T.R."/>
            <person name="Caufield P.W."/>
            <person name="Cui Y."/>
            <person name="Zhang H."/>
            <person name="O'Toole P.W."/>
        </authorList>
    </citation>
    <scope>NUCLEOTIDE SEQUENCE [LARGE SCALE GENOMIC DNA]</scope>
    <source>
        <strain evidence="4 5">DSM 15836</strain>
    </source>
</reference>
<evidence type="ECO:0000259" key="2">
    <source>
        <dbReference type="Pfam" id="PF17101"/>
    </source>
</evidence>
<dbReference type="Pfam" id="PF17102">
    <property type="entry name" value="Stealth_CR3"/>
    <property type="match status" value="1"/>
</dbReference>
<evidence type="ECO:0000259" key="3">
    <source>
        <dbReference type="Pfam" id="PF17102"/>
    </source>
</evidence>
<dbReference type="PANTHER" id="PTHR47452:SF2">
    <property type="entry name" value="GLYCOSYLTRANSFERASE"/>
    <property type="match status" value="1"/>
</dbReference>
<evidence type="ECO:0000259" key="1">
    <source>
        <dbReference type="Pfam" id="PF11380"/>
    </source>
</evidence>
<dbReference type="InterPro" id="IPR053362">
    <property type="entry name" value="RPS_phosphotransferase_WefF"/>
</dbReference>
<accession>A0ABR5PHG3</accession>
<dbReference type="Pfam" id="PF17101">
    <property type="entry name" value="Stealth_CR1"/>
    <property type="match status" value="1"/>
</dbReference>
<feature type="domain" description="Stealth protein CR3 conserved region 3" evidence="3">
    <location>
        <begin position="213"/>
        <end position="248"/>
    </location>
</feature>
<dbReference type="PANTHER" id="PTHR47452">
    <property type="entry name" value="PUTATIVE-RELATED"/>
    <property type="match status" value="1"/>
</dbReference>
<comment type="caution">
    <text evidence="4">The sequence shown here is derived from an EMBL/GenBank/DDBJ whole genome shotgun (WGS) entry which is preliminary data.</text>
</comment>
<dbReference type="InterPro" id="IPR031358">
    <property type="entry name" value="Stealth_CR1"/>
</dbReference>
<feature type="domain" description="Stealth protein CR1 conserved region 1" evidence="2">
    <location>
        <begin position="3"/>
        <end position="28"/>
    </location>
</feature>
<feature type="domain" description="Stealth protein CR2 conserved region 2" evidence="1">
    <location>
        <begin position="42"/>
        <end position="142"/>
    </location>
</feature>
<evidence type="ECO:0000313" key="5">
    <source>
        <dbReference type="Proteomes" id="UP000051217"/>
    </source>
</evidence>